<feature type="transmembrane region" description="Helical" evidence="6">
    <location>
        <begin position="187"/>
        <end position="206"/>
    </location>
</feature>
<dbReference type="InterPro" id="IPR013525">
    <property type="entry name" value="ABC2_TM"/>
</dbReference>
<dbReference type="GO" id="GO:0046677">
    <property type="term" value="P:response to antibiotic"/>
    <property type="evidence" value="ECO:0007669"/>
    <property type="project" value="UniProtKB-KW"/>
</dbReference>
<dbReference type="InterPro" id="IPR000412">
    <property type="entry name" value="ABC_2_transport"/>
</dbReference>
<evidence type="ECO:0000256" key="2">
    <source>
        <dbReference type="ARBA" id="ARBA00022692"/>
    </source>
</evidence>
<dbReference type="EMBL" id="RCDD01000001">
    <property type="protein sequence ID" value="RLK59663.1"/>
    <property type="molecule type" value="Genomic_DNA"/>
</dbReference>
<reference evidence="8 9" key="1">
    <citation type="submission" date="2018-10" db="EMBL/GenBank/DDBJ databases">
        <title>Genomic Encyclopedia of Archaeal and Bacterial Type Strains, Phase II (KMG-II): from individual species to whole genera.</title>
        <authorList>
            <person name="Goeker M."/>
        </authorList>
    </citation>
    <scope>NUCLEOTIDE SEQUENCE [LARGE SCALE GENOMIC DNA]</scope>
    <source>
        <strain evidence="8 9">DSM 45657</strain>
    </source>
</reference>
<dbReference type="PIRSF" id="PIRSF006648">
    <property type="entry name" value="DrrB"/>
    <property type="match status" value="1"/>
</dbReference>
<gene>
    <name evidence="8" type="ORF">CLV68_0146</name>
</gene>
<protein>
    <recommendedName>
        <fullName evidence="6">Transport permease protein</fullName>
    </recommendedName>
</protein>
<feature type="transmembrane region" description="Helical" evidence="6">
    <location>
        <begin position="154"/>
        <end position="175"/>
    </location>
</feature>
<keyword evidence="4 6" id="KW-0472">Membrane</keyword>
<keyword evidence="3 6" id="KW-1133">Transmembrane helix</keyword>
<dbReference type="Pfam" id="PF01061">
    <property type="entry name" value="ABC2_membrane"/>
    <property type="match status" value="1"/>
</dbReference>
<evidence type="ECO:0000256" key="5">
    <source>
        <dbReference type="ARBA" id="ARBA00023251"/>
    </source>
</evidence>
<feature type="transmembrane region" description="Helical" evidence="6">
    <location>
        <begin position="38"/>
        <end position="57"/>
    </location>
</feature>
<accession>A0A421B5Z8</accession>
<evidence type="ECO:0000256" key="4">
    <source>
        <dbReference type="ARBA" id="ARBA00023136"/>
    </source>
</evidence>
<dbReference type="RefSeq" id="WP_121388724.1">
    <property type="nucleotide sequence ID" value="NZ_RCDD01000001.1"/>
</dbReference>
<comment type="similarity">
    <text evidence="6">Belongs to the ABC-2 integral membrane protein family.</text>
</comment>
<evidence type="ECO:0000256" key="1">
    <source>
        <dbReference type="ARBA" id="ARBA00004141"/>
    </source>
</evidence>
<dbReference type="InterPro" id="IPR051784">
    <property type="entry name" value="Nod_factor_ABC_transporter"/>
</dbReference>
<proteinExistence type="inferred from homology"/>
<feature type="transmembrane region" description="Helical" evidence="6">
    <location>
        <begin position="77"/>
        <end position="96"/>
    </location>
</feature>
<dbReference type="PANTHER" id="PTHR43229">
    <property type="entry name" value="NODULATION PROTEIN J"/>
    <property type="match status" value="1"/>
</dbReference>
<feature type="transmembrane region" description="Helical" evidence="6">
    <location>
        <begin position="117"/>
        <end position="142"/>
    </location>
</feature>
<dbReference type="OrthoDB" id="9786643at2"/>
<dbReference type="Proteomes" id="UP000282454">
    <property type="component" value="Unassembled WGS sequence"/>
</dbReference>
<keyword evidence="6" id="KW-0813">Transport</keyword>
<evidence type="ECO:0000313" key="9">
    <source>
        <dbReference type="Proteomes" id="UP000282454"/>
    </source>
</evidence>
<feature type="transmembrane region" description="Helical" evidence="6">
    <location>
        <begin position="251"/>
        <end position="271"/>
    </location>
</feature>
<keyword evidence="5" id="KW-0046">Antibiotic resistance</keyword>
<evidence type="ECO:0000256" key="6">
    <source>
        <dbReference type="RuleBase" id="RU361157"/>
    </source>
</evidence>
<sequence length="279" mass="29381">MTTTQVRPQTTHPLPSTLSNGLARGAAEVKMFFRSKEAVIFTFSFPAFVLLLLGSIFDTGEAMPGGASMSQVFAASMIAYGILNTAFTSVGVGIAADREDGTLKRLRGTPITASAYFIGKIILVAVATLAEVALLLAVGVLVFDLQLPTDPAKWLTLAWILVLSVIACTLVGIAASGLAKSGKNAATVLNLPVIALQFTSGVFVAISSLPDVMVKVAAFFPVRWMGQGFRSVLLPDSMAVGEVAGSWELPMVALVLGAWCVVGLLLCLLSFRWTERRAG</sequence>
<dbReference type="PANTHER" id="PTHR43229:SF6">
    <property type="entry name" value="ABC-TYPE MULTIDRUG TRANSPORT SYSTEM, PERMEASE COMPONENT"/>
    <property type="match status" value="1"/>
</dbReference>
<comment type="caution">
    <text evidence="8">The sequence shown here is derived from an EMBL/GenBank/DDBJ whole genome shotgun (WGS) entry which is preliminary data.</text>
</comment>
<comment type="subcellular location">
    <subcellularLocation>
        <location evidence="6">Cell membrane</location>
        <topology evidence="6">Multi-pass membrane protein</topology>
    </subcellularLocation>
    <subcellularLocation>
        <location evidence="1">Membrane</location>
        <topology evidence="1">Multi-pass membrane protein</topology>
    </subcellularLocation>
</comment>
<evidence type="ECO:0000313" key="8">
    <source>
        <dbReference type="EMBL" id="RLK59663.1"/>
    </source>
</evidence>
<keyword evidence="6" id="KW-1003">Cell membrane</keyword>
<name>A0A421B5Z8_9PSEU</name>
<organism evidence="8 9">
    <name type="scientific">Actinokineospora cianjurensis</name>
    <dbReference type="NCBI Taxonomy" id="585224"/>
    <lineage>
        <taxon>Bacteria</taxon>
        <taxon>Bacillati</taxon>
        <taxon>Actinomycetota</taxon>
        <taxon>Actinomycetes</taxon>
        <taxon>Pseudonocardiales</taxon>
        <taxon>Pseudonocardiaceae</taxon>
        <taxon>Actinokineospora</taxon>
    </lineage>
</organism>
<dbReference type="InterPro" id="IPR047817">
    <property type="entry name" value="ABC2_TM_bact-type"/>
</dbReference>
<dbReference type="GO" id="GO:0140359">
    <property type="term" value="F:ABC-type transporter activity"/>
    <property type="evidence" value="ECO:0007669"/>
    <property type="project" value="InterPro"/>
</dbReference>
<evidence type="ECO:0000259" key="7">
    <source>
        <dbReference type="PROSITE" id="PS51012"/>
    </source>
</evidence>
<dbReference type="AlphaFoldDB" id="A0A421B5Z8"/>
<keyword evidence="2 6" id="KW-0812">Transmembrane</keyword>
<keyword evidence="9" id="KW-1185">Reference proteome</keyword>
<evidence type="ECO:0000256" key="3">
    <source>
        <dbReference type="ARBA" id="ARBA00022989"/>
    </source>
</evidence>
<dbReference type="PROSITE" id="PS51012">
    <property type="entry name" value="ABC_TM2"/>
    <property type="match status" value="1"/>
</dbReference>
<feature type="domain" description="ABC transmembrane type-2" evidence="7">
    <location>
        <begin position="37"/>
        <end position="274"/>
    </location>
</feature>
<dbReference type="GO" id="GO:0043190">
    <property type="term" value="C:ATP-binding cassette (ABC) transporter complex"/>
    <property type="evidence" value="ECO:0007669"/>
    <property type="project" value="InterPro"/>
</dbReference>